<evidence type="ECO:0000256" key="1">
    <source>
        <dbReference type="ARBA" id="ARBA00004651"/>
    </source>
</evidence>
<feature type="transmembrane region" description="Helical" evidence="9">
    <location>
        <begin position="299"/>
        <end position="315"/>
    </location>
</feature>
<evidence type="ECO:0000256" key="3">
    <source>
        <dbReference type="ARBA" id="ARBA00022475"/>
    </source>
</evidence>
<feature type="transmembrane region" description="Helical" evidence="9">
    <location>
        <begin position="33"/>
        <end position="52"/>
    </location>
</feature>
<dbReference type="Gene3D" id="1.20.1250.20">
    <property type="entry name" value="MFS general substrate transporter like domains"/>
    <property type="match status" value="1"/>
</dbReference>
<dbReference type="GO" id="GO:1904680">
    <property type="term" value="F:peptide transmembrane transporter activity"/>
    <property type="evidence" value="ECO:0007669"/>
    <property type="project" value="InterPro"/>
</dbReference>
<keyword evidence="4 8" id="KW-0812">Transmembrane</keyword>
<dbReference type="GO" id="GO:0006857">
    <property type="term" value="P:oligopeptide transport"/>
    <property type="evidence" value="ECO:0007669"/>
    <property type="project" value="InterPro"/>
</dbReference>
<keyword evidence="5" id="KW-0653">Protein transport</keyword>
<feature type="transmembrane region" description="Helical" evidence="9">
    <location>
        <begin position="267"/>
        <end position="287"/>
    </location>
</feature>
<keyword evidence="7 9" id="KW-0472">Membrane</keyword>
<evidence type="ECO:0000256" key="9">
    <source>
        <dbReference type="SAM" id="Phobius"/>
    </source>
</evidence>
<keyword evidence="5" id="KW-0571">Peptide transport</keyword>
<organism evidence="10 11">
    <name type="scientific">SAR86 cluster bacterium</name>
    <dbReference type="NCBI Taxonomy" id="2030880"/>
    <lineage>
        <taxon>Bacteria</taxon>
        <taxon>Pseudomonadati</taxon>
        <taxon>Pseudomonadota</taxon>
        <taxon>Gammaproteobacteria</taxon>
        <taxon>SAR86 cluster</taxon>
    </lineage>
</organism>
<dbReference type="InterPro" id="IPR000109">
    <property type="entry name" value="POT_fam"/>
</dbReference>
<dbReference type="PROSITE" id="PS01023">
    <property type="entry name" value="PTR2_2"/>
    <property type="match status" value="1"/>
</dbReference>
<dbReference type="Pfam" id="PF00854">
    <property type="entry name" value="PTR2"/>
    <property type="match status" value="1"/>
</dbReference>
<dbReference type="PANTHER" id="PTHR23517">
    <property type="entry name" value="RESISTANCE PROTEIN MDTM, PUTATIVE-RELATED-RELATED"/>
    <property type="match status" value="1"/>
</dbReference>
<feature type="transmembrane region" description="Helical" evidence="9">
    <location>
        <begin position="86"/>
        <end position="105"/>
    </location>
</feature>
<feature type="transmembrane region" description="Helical" evidence="9">
    <location>
        <begin position="347"/>
        <end position="367"/>
    </location>
</feature>
<feature type="transmembrane region" description="Helical" evidence="9">
    <location>
        <begin position="379"/>
        <end position="401"/>
    </location>
</feature>
<keyword evidence="6 9" id="KW-1133">Transmembrane helix</keyword>
<evidence type="ECO:0000256" key="8">
    <source>
        <dbReference type="RuleBase" id="RU003755"/>
    </source>
</evidence>
<evidence type="ECO:0000256" key="5">
    <source>
        <dbReference type="ARBA" id="ARBA00022856"/>
    </source>
</evidence>
<feature type="transmembrane region" description="Helical" evidence="9">
    <location>
        <begin position="442"/>
        <end position="469"/>
    </location>
</feature>
<dbReference type="InterPro" id="IPR018456">
    <property type="entry name" value="PTR2_symporter_CS"/>
</dbReference>
<dbReference type="InterPro" id="IPR050171">
    <property type="entry name" value="MFS_Transporters"/>
</dbReference>
<dbReference type="NCBIfam" id="TIGR00924">
    <property type="entry name" value="yjdL_sub1_fam"/>
    <property type="match status" value="1"/>
</dbReference>
<dbReference type="Proteomes" id="UP000218327">
    <property type="component" value="Unassembled WGS sequence"/>
</dbReference>
<evidence type="ECO:0000256" key="6">
    <source>
        <dbReference type="ARBA" id="ARBA00022989"/>
    </source>
</evidence>
<accession>A0A2A5BBL9</accession>
<comment type="subcellular location">
    <subcellularLocation>
        <location evidence="1">Cell membrane</location>
        <topology evidence="1">Multi-pass membrane protein</topology>
    </subcellularLocation>
    <subcellularLocation>
        <location evidence="8">Membrane</location>
        <topology evidence="8">Multi-pass membrane protein</topology>
    </subcellularLocation>
</comment>
<feature type="transmembrane region" description="Helical" evidence="9">
    <location>
        <begin position="166"/>
        <end position="190"/>
    </location>
</feature>
<reference evidence="11" key="1">
    <citation type="submission" date="2017-08" db="EMBL/GenBank/DDBJ databases">
        <title>A dynamic microbial community with high functional redundancy inhabits the cold, oxic subseafloor aquifer.</title>
        <authorList>
            <person name="Tully B.J."/>
            <person name="Wheat C.G."/>
            <person name="Glazer B.T."/>
            <person name="Huber J.A."/>
        </authorList>
    </citation>
    <scope>NUCLEOTIDE SEQUENCE [LARGE SCALE GENOMIC DNA]</scope>
</reference>
<comment type="caution">
    <text evidence="10">The sequence shown here is derived from an EMBL/GenBank/DDBJ whole genome shotgun (WGS) entry which is preliminary data.</text>
</comment>
<evidence type="ECO:0000313" key="10">
    <source>
        <dbReference type="EMBL" id="PCJ28426.1"/>
    </source>
</evidence>
<dbReference type="InterPro" id="IPR036259">
    <property type="entry name" value="MFS_trans_sf"/>
</dbReference>
<dbReference type="SUPFAM" id="SSF103473">
    <property type="entry name" value="MFS general substrate transporter"/>
    <property type="match status" value="1"/>
</dbReference>
<comment type="similarity">
    <text evidence="8">Belongs to the major facilitator superfamily. Proton-dependent oligopeptide transporter (POT/PTR) (TC 2.A.17) family.</text>
</comment>
<feature type="transmembrane region" description="Helical" evidence="9">
    <location>
        <begin position="244"/>
        <end position="261"/>
    </location>
</feature>
<dbReference type="InterPro" id="IPR005279">
    <property type="entry name" value="Dipep/tripep_permease"/>
</dbReference>
<dbReference type="AlphaFoldDB" id="A0A2A5BBL9"/>
<evidence type="ECO:0000256" key="2">
    <source>
        <dbReference type="ARBA" id="ARBA00022448"/>
    </source>
</evidence>
<feature type="transmembrane region" description="Helical" evidence="9">
    <location>
        <begin position="407"/>
        <end position="430"/>
    </location>
</feature>
<evidence type="ECO:0000313" key="11">
    <source>
        <dbReference type="Proteomes" id="UP000218327"/>
    </source>
</evidence>
<dbReference type="EMBL" id="NVVJ01000002">
    <property type="protein sequence ID" value="PCJ28426.1"/>
    <property type="molecule type" value="Genomic_DNA"/>
</dbReference>
<gene>
    <name evidence="10" type="ORF">COA96_00865</name>
</gene>
<dbReference type="GO" id="GO:0005886">
    <property type="term" value="C:plasma membrane"/>
    <property type="evidence" value="ECO:0007669"/>
    <property type="project" value="UniProtKB-SubCell"/>
</dbReference>
<proteinExistence type="inferred from homology"/>
<feature type="transmembrane region" description="Helical" evidence="9">
    <location>
        <begin position="58"/>
        <end position="79"/>
    </location>
</feature>
<dbReference type="CDD" id="cd17346">
    <property type="entry name" value="MFS_DtpA_like"/>
    <property type="match status" value="1"/>
</dbReference>
<feature type="transmembrane region" description="Helical" evidence="9">
    <location>
        <begin position="196"/>
        <end position="214"/>
    </location>
</feature>
<feature type="transmembrane region" description="Helical" evidence="9">
    <location>
        <begin position="489"/>
        <end position="511"/>
    </location>
</feature>
<dbReference type="PANTHER" id="PTHR23517:SF15">
    <property type="entry name" value="PROTON-DEPENDENT OLIGOPEPTIDE FAMILY TRANSPORT PROTEIN"/>
    <property type="match status" value="1"/>
</dbReference>
<feature type="transmembrane region" description="Helical" evidence="9">
    <location>
        <begin position="125"/>
        <end position="145"/>
    </location>
</feature>
<keyword evidence="2 8" id="KW-0813">Transport</keyword>
<sequence>MTTTTASQTSPGEFLGHPRGLVICFLTEMWERFSYYGMRALLIFYLTQHFLFSDEIAAGIFAAYISLVYITPVIGGTVADHYLGPVKAVILGAILLVAGHFGLAIEGSQAVEIIVNGQREVQRDPFYLQIFYFSLALIIMGVGFLKANISTLVGSMYQREDPRRDGAFTLFYMGINAGAFLGAIICGFLMEYKGFNWGFGAAGIGMLFGLVVFLKGNHLFGEAGKPKRPDVLRQRIIPGVSRETLIYLLTIVGVFFFWQLIQRPPIVGGLLGSSLVIMVLIVISYAFTKCEPVDRNRMLVCLFLMSYQIIFWSLFEQTASSLSLMTDRNVDRVVLGFEIPAAVFQSVNAFFIVTLAPIFNMTWMYLARKGWEPSTPMKFSLALIQLGLGFLLLVYGASLATDPTQVALIWIVLLYLLHTTGELCISPVGLSMTTKLSVPRVVGMMMGCWFLASAAGNYISGTIAAMTGSDTVGGEVVDPAAALATYLDVYYTAGLYSIAVGVLAMFLVPFLNRFMHGIK</sequence>
<keyword evidence="3" id="KW-1003">Cell membrane</keyword>
<evidence type="ECO:0000256" key="7">
    <source>
        <dbReference type="ARBA" id="ARBA00023136"/>
    </source>
</evidence>
<evidence type="ECO:0000256" key="4">
    <source>
        <dbReference type="ARBA" id="ARBA00022692"/>
    </source>
</evidence>
<protein>
    <submittedName>
        <fullName evidence="10">MFS transporter</fullName>
    </submittedName>
</protein>
<name>A0A2A5BBL9_9GAMM</name>